<organism evidence="1 2">
    <name type="scientific">Entomophthora muscae</name>
    <dbReference type="NCBI Taxonomy" id="34485"/>
    <lineage>
        <taxon>Eukaryota</taxon>
        <taxon>Fungi</taxon>
        <taxon>Fungi incertae sedis</taxon>
        <taxon>Zoopagomycota</taxon>
        <taxon>Entomophthoromycotina</taxon>
        <taxon>Entomophthoromycetes</taxon>
        <taxon>Entomophthorales</taxon>
        <taxon>Entomophthoraceae</taxon>
        <taxon>Entomophthora</taxon>
    </lineage>
</organism>
<comment type="caution">
    <text evidence="1">The sequence shown here is derived from an EMBL/GenBank/DDBJ whole genome shotgun (WGS) entry which is preliminary data.</text>
</comment>
<reference evidence="1" key="1">
    <citation type="submission" date="2022-04" db="EMBL/GenBank/DDBJ databases">
        <title>Genome of the entomopathogenic fungus Entomophthora muscae.</title>
        <authorList>
            <person name="Elya C."/>
            <person name="Lovett B.R."/>
            <person name="Lee E."/>
            <person name="Macias A.M."/>
            <person name="Hajek A.E."/>
            <person name="De Bivort B.L."/>
            <person name="Kasson M.T."/>
            <person name="De Fine Licht H.H."/>
            <person name="Stajich J.E."/>
        </authorList>
    </citation>
    <scope>NUCLEOTIDE SEQUENCE</scope>
    <source>
        <strain evidence="1">Berkeley</strain>
    </source>
</reference>
<evidence type="ECO:0000313" key="2">
    <source>
        <dbReference type="Proteomes" id="UP001165960"/>
    </source>
</evidence>
<protein>
    <submittedName>
        <fullName evidence="1">Uncharacterized protein</fullName>
    </submittedName>
</protein>
<proteinExistence type="predicted"/>
<sequence length="105" mass="11740">MTVRRPLANQPKPTIGYLPDNQAQKPPPKNKSPPHEEHHNKPPSYPPLSSPHFSLSGDVPKPWPNYFSGFFHASTGPWDPLVALKICNVDKKFKVSSSLPNFFPS</sequence>
<gene>
    <name evidence="1" type="ORF">DSO57_1024225</name>
</gene>
<name>A0ACC2SRP5_9FUNG</name>
<dbReference type="EMBL" id="QTSX02004390">
    <property type="protein sequence ID" value="KAJ9065028.1"/>
    <property type="molecule type" value="Genomic_DNA"/>
</dbReference>
<dbReference type="Proteomes" id="UP001165960">
    <property type="component" value="Unassembled WGS sequence"/>
</dbReference>
<keyword evidence="2" id="KW-1185">Reference proteome</keyword>
<evidence type="ECO:0000313" key="1">
    <source>
        <dbReference type="EMBL" id="KAJ9065028.1"/>
    </source>
</evidence>
<accession>A0ACC2SRP5</accession>